<gene>
    <name evidence="10" type="ORF">AFUS01_LOCUS44814</name>
</gene>
<dbReference type="InterPro" id="IPR005331">
    <property type="entry name" value="Sulfotransferase"/>
</dbReference>
<keyword evidence="4" id="KW-0735">Signal-anchor</keyword>
<evidence type="ECO:0000313" key="10">
    <source>
        <dbReference type="EMBL" id="CAG7835447.1"/>
    </source>
</evidence>
<evidence type="ECO:0000256" key="3">
    <source>
        <dbReference type="ARBA" id="ARBA00022692"/>
    </source>
</evidence>
<evidence type="ECO:0008006" key="12">
    <source>
        <dbReference type="Google" id="ProtNLM"/>
    </source>
</evidence>
<proteinExistence type="predicted"/>
<keyword evidence="2" id="KW-0808">Transferase</keyword>
<dbReference type="OrthoDB" id="10019582at2759"/>
<dbReference type="EMBL" id="CAJVCH010570627">
    <property type="protein sequence ID" value="CAG7835447.1"/>
    <property type="molecule type" value="Genomic_DNA"/>
</dbReference>
<dbReference type="GO" id="GO:0008146">
    <property type="term" value="F:sulfotransferase activity"/>
    <property type="evidence" value="ECO:0007669"/>
    <property type="project" value="InterPro"/>
</dbReference>
<name>A0A8J2LRR2_9HEXA</name>
<feature type="compositionally biased region" description="Polar residues" evidence="9">
    <location>
        <begin position="62"/>
        <end position="88"/>
    </location>
</feature>
<keyword evidence="8" id="KW-0325">Glycoprotein</keyword>
<comment type="subcellular location">
    <subcellularLocation>
        <location evidence="1">Golgi apparatus membrane</location>
        <topology evidence="1">Single-pass type II membrane protein</topology>
    </subcellularLocation>
</comment>
<evidence type="ECO:0000256" key="8">
    <source>
        <dbReference type="ARBA" id="ARBA00023180"/>
    </source>
</evidence>
<keyword evidence="11" id="KW-1185">Reference proteome</keyword>
<dbReference type="GO" id="GO:0000139">
    <property type="term" value="C:Golgi membrane"/>
    <property type="evidence" value="ECO:0007669"/>
    <property type="project" value="UniProtKB-SubCell"/>
</dbReference>
<sequence>MNRKARNVIMPPLPKRFSELIALISVSTTIFLFLHTQSLTARIEEIQGDLTAAASAAGSSAHENQQPIQAEDATQNQVKGKSPQGFQTRRTNVRYNVTALNNTRNAVKETLFFNRVPKVGSQTIMDLMQRLASLNNFQFHRDGTQKGIISAFKNIFHSRLTTMIDMFTPPSTYVKHTCFSNFTRHGYPMPIYMNFVRDPIERVISWFYYIRAPWYIVERKQAFPELPLPAPFWLKKDFELCVRSGDRECLFIPGEYHDGVGDHRRQAMFFCGHDERCVEFNGEWAVQQAKRHVEENYAVVGVLEEMDITLQVLEGYIPRFFKGAPQVYYDNIQYMKRINKNIYKPPVSQEVKDILRQNFTREIEFYEFCKQRLYNQYNALLQLREDEQRLQQQE</sequence>
<accession>A0A8J2LRR2</accession>
<evidence type="ECO:0000256" key="5">
    <source>
        <dbReference type="ARBA" id="ARBA00022989"/>
    </source>
</evidence>
<dbReference type="PANTHER" id="PTHR12129">
    <property type="entry name" value="HEPARAN SULFATE 2-O-SULFOTRANSFERASE"/>
    <property type="match status" value="1"/>
</dbReference>
<evidence type="ECO:0000256" key="4">
    <source>
        <dbReference type="ARBA" id="ARBA00022968"/>
    </source>
</evidence>
<keyword evidence="7" id="KW-0472">Membrane</keyword>
<evidence type="ECO:0000313" key="11">
    <source>
        <dbReference type="Proteomes" id="UP000708208"/>
    </source>
</evidence>
<comment type="caution">
    <text evidence="10">The sequence shown here is derived from an EMBL/GenBank/DDBJ whole genome shotgun (WGS) entry which is preliminary data.</text>
</comment>
<keyword evidence="5" id="KW-1133">Transmembrane helix</keyword>
<keyword evidence="3" id="KW-0812">Transmembrane</keyword>
<protein>
    <recommendedName>
        <fullName evidence="12">Heparan sulfate 2-O-sulfotransferase pipe</fullName>
    </recommendedName>
</protein>
<organism evidence="10 11">
    <name type="scientific">Allacma fusca</name>
    <dbReference type="NCBI Taxonomy" id="39272"/>
    <lineage>
        <taxon>Eukaryota</taxon>
        <taxon>Metazoa</taxon>
        <taxon>Ecdysozoa</taxon>
        <taxon>Arthropoda</taxon>
        <taxon>Hexapoda</taxon>
        <taxon>Collembola</taxon>
        <taxon>Symphypleona</taxon>
        <taxon>Sminthuridae</taxon>
        <taxon>Allacma</taxon>
    </lineage>
</organism>
<dbReference type="FunFam" id="3.40.50.300:FF:001863">
    <property type="entry name" value="Heparan sulfate 2-o-sulfotransferase"/>
    <property type="match status" value="1"/>
</dbReference>
<evidence type="ECO:0000256" key="6">
    <source>
        <dbReference type="ARBA" id="ARBA00023034"/>
    </source>
</evidence>
<evidence type="ECO:0000256" key="9">
    <source>
        <dbReference type="SAM" id="MobiDB-lite"/>
    </source>
</evidence>
<reference evidence="10" key="1">
    <citation type="submission" date="2021-06" db="EMBL/GenBank/DDBJ databases">
        <authorList>
            <person name="Hodson N. C."/>
            <person name="Mongue J. A."/>
            <person name="Jaron S. K."/>
        </authorList>
    </citation>
    <scope>NUCLEOTIDE SEQUENCE</scope>
</reference>
<dbReference type="AlphaFoldDB" id="A0A8J2LRR2"/>
<feature type="region of interest" description="Disordered" evidence="9">
    <location>
        <begin position="54"/>
        <end position="88"/>
    </location>
</feature>
<evidence type="ECO:0000256" key="2">
    <source>
        <dbReference type="ARBA" id="ARBA00022679"/>
    </source>
</evidence>
<keyword evidence="6" id="KW-0333">Golgi apparatus</keyword>
<dbReference type="PANTHER" id="PTHR12129:SF20">
    <property type="entry name" value="HEPARAN SULFATE 2-O-SULFOTRANSFERASE PIPE"/>
    <property type="match status" value="1"/>
</dbReference>
<evidence type="ECO:0000256" key="1">
    <source>
        <dbReference type="ARBA" id="ARBA00004323"/>
    </source>
</evidence>
<evidence type="ECO:0000256" key="7">
    <source>
        <dbReference type="ARBA" id="ARBA00023136"/>
    </source>
</evidence>
<dbReference type="Proteomes" id="UP000708208">
    <property type="component" value="Unassembled WGS sequence"/>
</dbReference>
<dbReference type="Pfam" id="PF03567">
    <property type="entry name" value="Sulfotransfer_2"/>
    <property type="match status" value="1"/>
</dbReference>
<dbReference type="InterPro" id="IPR007734">
    <property type="entry name" value="Heparan_SO4_2-O-STrfase"/>
</dbReference>